<keyword evidence="2" id="KW-1185">Reference proteome</keyword>
<dbReference type="Gramene" id="EME29078">
    <property type="protein sequence ID" value="EME29078"/>
    <property type="gene ID" value="Gasu_34700"/>
</dbReference>
<dbReference type="Proteomes" id="UP000030680">
    <property type="component" value="Unassembled WGS sequence"/>
</dbReference>
<reference evidence="2" key="1">
    <citation type="journal article" date="2013" name="Science">
        <title>Gene transfer from bacteria and archaea facilitated evolution of an extremophilic eukaryote.</title>
        <authorList>
            <person name="Schonknecht G."/>
            <person name="Chen W.H."/>
            <person name="Ternes C.M."/>
            <person name="Barbier G.G."/>
            <person name="Shrestha R.P."/>
            <person name="Stanke M."/>
            <person name="Brautigam A."/>
            <person name="Baker B.J."/>
            <person name="Banfield J.F."/>
            <person name="Garavito R.M."/>
            <person name="Carr K."/>
            <person name="Wilkerson C."/>
            <person name="Rensing S.A."/>
            <person name="Gagneul D."/>
            <person name="Dickenson N.E."/>
            <person name="Oesterhelt C."/>
            <person name="Lercher M.J."/>
            <person name="Weber A.P."/>
        </authorList>
    </citation>
    <scope>NUCLEOTIDE SEQUENCE [LARGE SCALE GENOMIC DNA]</scope>
    <source>
        <strain evidence="2">074W</strain>
    </source>
</reference>
<accession>M2XZK2</accession>
<dbReference type="GeneID" id="17087902"/>
<dbReference type="EMBL" id="KB454512">
    <property type="protein sequence ID" value="EME29078.1"/>
    <property type="molecule type" value="Genomic_DNA"/>
</dbReference>
<dbReference type="OrthoDB" id="11848at2759"/>
<name>M2XZK2_GALSU</name>
<gene>
    <name evidence="1" type="ORF">Gasu_34700</name>
</gene>
<dbReference type="RefSeq" id="XP_005705598.1">
    <property type="nucleotide sequence ID" value="XM_005705541.1"/>
</dbReference>
<dbReference type="AlphaFoldDB" id="M2XZK2"/>
<evidence type="ECO:0000313" key="1">
    <source>
        <dbReference type="EMBL" id="EME29078.1"/>
    </source>
</evidence>
<evidence type="ECO:0000313" key="2">
    <source>
        <dbReference type="Proteomes" id="UP000030680"/>
    </source>
</evidence>
<organism evidence="1 2">
    <name type="scientific">Galdieria sulphuraria</name>
    <name type="common">Red alga</name>
    <dbReference type="NCBI Taxonomy" id="130081"/>
    <lineage>
        <taxon>Eukaryota</taxon>
        <taxon>Rhodophyta</taxon>
        <taxon>Bangiophyceae</taxon>
        <taxon>Galdieriales</taxon>
        <taxon>Galdieriaceae</taxon>
        <taxon>Galdieria</taxon>
    </lineage>
</organism>
<sequence>MRCKKNNSKYFWRDERERETHISLANHCYSSFVLNRHRRSDSCRSAWIVMGVWFTCSNNQLENFNSASGTTLQTLETFREQIM</sequence>
<protein>
    <submittedName>
        <fullName evidence="1">Uncharacterized protein</fullName>
    </submittedName>
</protein>
<dbReference type="KEGG" id="gsl:Gasu_34700"/>
<proteinExistence type="predicted"/>